<dbReference type="GO" id="GO:0070026">
    <property type="term" value="F:nitric oxide binding"/>
    <property type="evidence" value="ECO:0007669"/>
    <property type="project" value="UniProtKB-ARBA"/>
</dbReference>
<sequence>MNERAQDSREAEASGVSPQLRLDALLDDLQQQVTQVRAARDRVHTLLDAVLAVGSDLDLEVVLRRIVESAVTLVDAQYGALGVLGEEGAIKQFVTVGMDEATIAGIGNYPRGEGILGLLIRHPEPLRLTNLADHPASAGFPDNHPPMASFLGAPIRVRDQVFGNLYLTNKRSGVEFDTDDEAVLRTLAAAAGVAIDNARLYEDARRREQRLMASNDLTRNLLSGTEPGPVLTSFTAAVREMADSDLVTLAVPVGDRGELVVEVASGDLADDVRGLVLPASTLAAKVYTSGETITSEAVSADPRSQGGSASVVELGPAFFVPLGTREHVRGVLQVANLPGGPLFSDAVIDMVAGFGNQAALALDVAEHRRDSERMVVLNDRDRIARDLHDLVIQRLFAGALSLQSTLGRVSDRPQVSERVQRVVDDLDDTIKIIRSTIYALREHDQSRRGSGLRGQLVAATERATESLGFAPALRMTGLLDTAVSAEQAEQLLAVLGEALSNVARHAKATAVDVGVEVTDATVRLRVSDNGCGIDPGVTRRSGLSNLRRRAEEMGGTFALSANEPCGTVLEWAVPLASAA</sequence>
<dbReference type="InterPro" id="IPR011712">
    <property type="entry name" value="Sig_transdc_His_kin_sub3_dim/P"/>
</dbReference>
<feature type="domain" description="Histidine kinase/HSP90-like ATPase" evidence="12">
    <location>
        <begin position="486"/>
        <end position="577"/>
    </location>
</feature>
<evidence type="ECO:0000256" key="5">
    <source>
        <dbReference type="ARBA" id="ARBA00022679"/>
    </source>
</evidence>
<dbReference type="Proteomes" id="UP000053024">
    <property type="component" value="Unassembled WGS sequence"/>
</dbReference>
<comment type="cofactor">
    <cofactor evidence="2">
        <name>heme</name>
        <dbReference type="ChEBI" id="CHEBI:30413"/>
    </cofactor>
</comment>
<dbReference type="EMBL" id="LMWX01000010">
    <property type="protein sequence ID" value="KUN88482.1"/>
    <property type="molecule type" value="Genomic_DNA"/>
</dbReference>
<comment type="caution">
    <text evidence="13">The sequence shown here is derived from an EMBL/GenBank/DDBJ whole genome shotgun (WGS) entry which is preliminary data.</text>
</comment>
<name>A0A101TA23_9ACTN</name>
<keyword evidence="5" id="KW-0808">Transferase</keyword>
<dbReference type="GO" id="GO:0019826">
    <property type="term" value="F:oxygen sensor activity"/>
    <property type="evidence" value="ECO:0007669"/>
    <property type="project" value="UniProtKB-ARBA"/>
</dbReference>
<gene>
    <name evidence="13" type="ORF">AQJ66_06450</name>
</gene>
<keyword evidence="6" id="KW-0479">Metal-binding</keyword>
<proteinExistence type="predicted"/>
<evidence type="ECO:0000256" key="10">
    <source>
        <dbReference type="ARBA" id="ARBA00023012"/>
    </source>
</evidence>
<dbReference type="Pfam" id="PF13185">
    <property type="entry name" value="GAF_2"/>
    <property type="match status" value="2"/>
</dbReference>
<dbReference type="GO" id="GO:0000155">
    <property type="term" value="F:phosphorelay sensor kinase activity"/>
    <property type="evidence" value="ECO:0007669"/>
    <property type="project" value="InterPro"/>
</dbReference>
<evidence type="ECO:0000256" key="6">
    <source>
        <dbReference type="ARBA" id="ARBA00022723"/>
    </source>
</evidence>
<evidence type="ECO:0000256" key="2">
    <source>
        <dbReference type="ARBA" id="ARBA00001971"/>
    </source>
</evidence>
<evidence type="ECO:0000256" key="3">
    <source>
        <dbReference type="ARBA" id="ARBA00022490"/>
    </source>
</evidence>
<dbReference type="GO" id="GO:0000287">
    <property type="term" value="F:magnesium ion binding"/>
    <property type="evidence" value="ECO:0007669"/>
    <property type="project" value="UniProtKB-ARBA"/>
</dbReference>
<keyword evidence="3" id="KW-0963">Cytoplasm</keyword>
<dbReference type="GO" id="GO:0019825">
    <property type="term" value="F:oxygen binding"/>
    <property type="evidence" value="ECO:0007669"/>
    <property type="project" value="UniProtKB-ARBA"/>
</dbReference>
<dbReference type="STRING" id="285568.AQJ66_06450"/>
<dbReference type="Gene3D" id="3.30.450.40">
    <property type="match status" value="2"/>
</dbReference>
<dbReference type="CDD" id="cd16917">
    <property type="entry name" value="HATPase_UhpB-NarQ-NarX-like"/>
    <property type="match status" value="1"/>
</dbReference>
<dbReference type="GO" id="GO:0046983">
    <property type="term" value="F:protein dimerization activity"/>
    <property type="evidence" value="ECO:0007669"/>
    <property type="project" value="InterPro"/>
</dbReference>
<dbReference type="Gene3D" id="3.30.565.10">
    <property type="entry name" value="Histidine kinase-like ATPase, C-terminal domain"/>
    <property type="match status" value="1"/>
</dbReference>
<feature type="domain" description="GAF" evidence="11">
    <location>
        <begin position="226"/>
        <end position="372"/>
    </location>
</feature>
<dbReference type="OrthoDB" id="5241249at2"/>
<keyword evidence="8" id="KW-0460">Magnesium</keyword>
<dbReference type="SMART" id="SM00065">
    <property type="entry name" value="GAF"/>
    <property type="match status" value="2"/>
</dbReference>
<keyword evidence="14" id="KW-1185">Reference proteome</keyword>
<protein>
    <submittedName>
        <fullName evidence="13">Histidine kinase</fullName>
    </submittedName>
</protein>
<evidence type="ECO:0000256" key="8">
    <source>
        <dbReference type="ARBA" id="ARBA00022842"/>
    </source>
</evidence>
<dbReference type="Pfam" id="PF07730">
    <property type="entry name" value="HisKA_3"/>
    <property type="match status" value="1"/>
</dbReference>
<dbReference type="GO" id="GO:0016020">
    <property type="term" value="C:membrane"/>
    <property type="evidence" value="ECO:0007669"/>
    <property type="project" value="InterPro"/>
</dbReference>
<dbReference type="PANTHER" id="PTHR24421">
    <property type="entry name" value="NITRATE/NITRITE SENSOR PROTEIN NARX-RELATED"/>
    <property type="match status" value="1"/>
</dbReference>
<feature type="domain" description="GAF" evidence="11">
    <location>
        <begin position="58"/>
        <end position="205"/>
    </location>
</feature>
<dbReference type="Gene3D" id="1.20.5.1930">
    <property type="match status" value="1"/>
</dbReference>
<evidence type="ECO:0000256" key="1">
    <source>
        <dbReference type="ARBA" id="ARBA00001946"/>
    </source>
</evidence>
<evidence type="ECO:0000259" key="11">
    <source>
        <dbReference type="SMART" id="SM00065"/>
    </source>
</evidence>
<dbReference type="PANTHER" id="PTHR24421:SF56">
    <property type="entry name" value="OXYGEN SENSOR HISTIDINE KINASE RESPONSE REGULATOR DOST"/>
    <property type="match status" value="1"/>
</dbReference>
<dbReference type="InterPro" id="IPR029016">
    <property type="entry name" value="GAF-like_dom_sf"/>
</dbReference>
<keyword evidence="9" id="KW-0408">Iron</keyword>
<dbReference type="GO" id="GO:0070483">
    <property type="term" value="P:detection of hypoxia"/>
    <property type="evidence" value="ECO:0007669"/>
    <property type="project" value="UniProtKB-ARBA"/>
</dbReference>
<keyword evidence="4" id="KW-0597">Phosphoprotein</keyword>
<dbReference type="InterPro" id="IPR003594">
    <property type="entry name" value="HATPase_dom"/>
</dbReference>
<dbReference type="InterPro" id="IPR036890">
    <property type="entry name" value="HATPase_C_sf"/>
</dbReference>
<dbReference type="SUPFAM" id="SSF55781">
    <property type="entry name" value="GAF domain-like"/>
    <property type="match status" value="2"/>
</dbReference>
<dbReference type="InterPro" id="IPR003018">
    <property type="entry name" value="GAF"/>
</dbReference>
<dbReference type="RefSeq" id="WP_061917866.1">
    <property type="nucleotide sequence ID" value="NZ_JBEYBH010000010.1"/>
</dbReference>
<evidence type="ECO:0000259" key="12">
    <source>
        <dbReference type="SMART" id="SM00387"/>
    </source>
</evidence>
<dbReference type="InterPro" id="IPR050482">
    <property type="entry name" value="Sensor_HK_TwoCompSys"/>
</dbReference>
<organism evidence="13 14">
    <name type="scientific">Streptomyces bungoensis</name>
    <dbReference type="NCBI Taxonomy" id="285568"/>
    <lineage>
        <taxon>Bacteria</taxon>
        <taxon>Bacillati</taxon>
        <taxon>Actinomycetota</taxon>
        <taxon>Actinomycetes</taxon>
        <taxon>Kitasatosporales</taxon>
        <taxon>Streptomycetaceae</taxon>
        <taxon>Streptomyces</taxon>
    </lineage>
</organism>
<accession>A0A101TA23</accession>
<keyword evidence="7 13" id="KW-0418">Kinase</keyword>
<dbReference type="Pfam" id="PF02518">
    <property type="entry name" value="HATPase_c"/>
    <property type="match status" value="1"/>
</dbReference>
<evidence type="ECO:0000256" key="7">
    <source>
        <dbReference type="ARBA" id="ARBA00022777"/>
    </source>
</evidence>
<evidence type="ECO:0000256" key="9">
    <source>
        <dbReference type="ARBA" id="ARBA00023004"/>
    </source>
</evidence>
<comment type="cofactor">
    <cofactor evidence="1">
        <name>Mg(2+)</name>
        <dbReference type="ChEBI" id="CHEBI:18420"/>
    </cofactor>
</comment>
<keyword evidence="10" id="KW-0902">Two-component regulatory system</keyword>
<evidence type="ECO:0000313" key="13">
    <source>
        <dbReference type="EMBL" id="KUN88482.1"/>
    </source>
</evidence>
<dbReference type="FunFam" id="3.30.450.40:FF:000052">
    <property type="entry name" value="Oxygen sensor histidine kinase response regulator DevS/DosS"/>
    <property type="match status" value="1"/>
</dbReference>
<dbReference type="GO" id="GO:0070025">
    <property type="term" value="F:carbon monoxide binding"/>
    <property type="evidence" value="ECO:0007669"/>
    <property type="project" value="UniProtKB-ARBA"/>
</dbReference>
<evidence type="ECO:0000313" key="14">
    <source>
        <dbReference type="Proteomes" id="UP000053024"/>
    </source>
</evidence>
<dbReference type="SUPFAM" id="SSF55874">
    <property type="entry name" value="ATPase domain of HSP90 chaperone/DNA topoisomerase II/histidine kinase"/>
    <property type="match status" value="1"/>
</dbReference>
<dbReference type="GO" id="GO:0005524">
    <property type="term" value="F:ATP binding"/>
    <property type="evidence" value="ECO:0007669"/>
    <property type="project" value="UniProtKB-ARBA"/>
</dbReference>
<dbReference type="AlphaFoldDB" id="A0A101TA23"/>
<dbReference type="SMART" id="SM00387">
    <property type="entry name" value="HATPase_c"/>
    <property type="match status" value="1"/>
</dbReference>
<evidence type="ECO:0000256" key="4">
    <source>
        <dbReference type="ARBA" id="ARBA00022553"/>
    </source>
</evidence>
<dbReference type="GO" id="GO:0020037">
    <property type="term" value="F:heme binding"/>
    <property type="evidence" value="ECO:0007669"/>
    <property type="project" value="UniProtKB-ARBA"/>
</dbReference>
<reference evidence="13 14" key="1">
    <citation type="submission" date="2015-10" db="EMBL/GenBank/DDBJ databases">
        <title>Draft genome sequence of Streptomyces bungoensis DSM 41781, type strain for the species Streptomyces bungoensis.</title>
        <authorList>
            <person name="Ruckert C."/>
            <person name="Winkler A."/>
            <person name="Kalinowski J."/>
            <person name="Kampfer P."/>
            <person name="Glaeser S."/>
        </authorList>
    </citation>
    <scope>NUCLEOTIDE SEQUENCE [LARGE SCALE GENOMIC DNA]</scope>
    <source>
        <strain evidence="13 14">DSM 41781</strain>
    </source>
</reference>